<dbReference type="InterPro" id="IPR001444">
    <property type="entry name" value="Flag_bb_rod_N"/>
</dbReference>
<feature type="coiled-coil region" evidence="8">
    <location>
        <begin position="173"/>
        <end position="200"/>
    </location>
</feature>
<comment type="subcellular location">
    <subcellularLocation>
        <location evidence="1 7">Bacterial flagellum</location>
    </subcellularLocation>
    <subcellularLocation>
        <location evidence="2 7">Secreted</location>
    </subcellularLocation>
</comment>
<evidence type="ECO:0000256" key="7">
    <source>
        <dbReference type="RuleBase" id="RU362065"/>
    </source>
</evidence>
<dbReference type="EMBL" id="JBHTCO010000016">
    <property type="protein sequence ID" value="MFC7393840.1"/>
    <property type="molecule type" value="Genomic_DNA"/>
</dbReference>
<dbReference type="PANTHER" id="PTHR30033:SF1">
    <property type="entry name" value="FLAGELLAR HOOK-ASSOCIATED PROTEIN 1"/>
    <property type="match status" value="1"/>
</dbReference>
<keyword evidence="6 7" id="KW-0975">Bacterial flagellum</keyword>
<dbReference type="Pfam" id="PF22638">
    <property type="entry name" value="FlgK_D1"/>
    <property type="match status" value="1"/>
</dbReference>
<evidence type="ECO:0000256" key="3">
    <source>
        <dbReference type="ARBA" id="ARBA00009677"/>
    </source>
</evidence>
<feature type="domain" description="Flagellar basal-body/hook protein C-terminal" evidence="10">
    <location>
        <begin position="450"/>
        <end position="489"/>
    </location>
</feature>
<keyword evidence="13" id="KW-1185">Reference proteome</keyword>
<evidence type="ECO:0000256" key="2">
    <source>
        <dbReference type="ARBA" id="ARBA00004613"/>
    </source>
</evidence>
<dbReference type="InterPro" id="IPR053927">
    <property type="entry name" value="FlgK_helical"/>
</dbReference>
<dbReference type="RefSeq" id="WP_380966574.1">
    <property type="nucleotide sequence ID" value="NZ_JBHTCO010000016.1"/>
</dbReference>
<evidence type="ECO:0000313" key="13">
    <source>
        <dbReference type="Proteomes" id="UP001596505"/>
    </source>
</evidence>
<evidence type="ECO:0000256" key="1">
    <source>
        <dbReference type="ARBA" id="ARBA00004365"/>
    </source>
</evidence>
<evidence type="ECO:0000256" key="4">
    <source>
        <dbReference type="ARBA" id="ARBA00016244"/>
    </source>
</evidence>
<keyword evidence="12" id="KW-0282">Flagellum</keyword>
<dbReference type="Pfam" id="PF00460">
    <property type="entry name" value="Flg_bb_rod"/>
    <property type="match status" value="1"/>
</dbReference>
<feature type="domain" description="Flagellar hook-associated protein FlgK helical" evidence="11">
    <location>
        <begin position="103"/>
        <end position="349"/>
    </location>
</feature>
<evidence type="ECO:0000259" key="11">
    <source>
        <dbReference type="Pfam" id="PF22638"/>
    </source>
</evidence>
<dbReference type="SUPFAM" id="SSF64518">
    <property type="entry name" value="Phase 1 flagellin"/>
    <property type="match status" value="1"/>
</dbReference>
<comment type="caution">
    <text evidence="12">The sequence shown here is derived from an EMBL/GenBank/DDBJ whole genome shotgun (WGS) entry which is preliminary data.</text>
</comment>
<accession>A0ABW2Q1E8</accession>
<dbReference type="PRINTS" id="PR01005">
    <property type="entry name" value="FLGHOOKAP1"/>
</dbReference>
<dbReference type="Pfam" id="PF06429">
    <property type="entry name" value="Flg_bbr_C"/>
    <property type="match status" value="1"/>
</dbReference>
<evidence type="ECO:0000313" key="12">
    <source>
        <dbReference type="EMBL" id="MFC7393840.1"/>
    </source>
</evidence>
<keyword evidence="12" id="KW-0966">Cell projection</keyword>
<sequence length="493" mass="53257">MVSTFGGLEIGRRGLASQLAGINTTGNNIVNANTEGYTRQRVDFSPSAAYPPSGFNQPYIHGRYGTGVDANGVQRIRDQFADAQYREKFSNNSYWETKSDALGRAEDVLNEPSDDGISKAMDDFWQALQDLASNPENAGARSVVRERGKALAETFNDLSNSLNKIKGDLKQQINVSGNQINTLTKQINELNKQIADVESTGQMPNDLYDQRDLLVDQLSGLVNIKVDRADSGGNSAAAAEGKYTITLLDKDGHSVGTLIDGKNNQVNELTVNTDDKDGKINVTLSLGGQDITGKEVSGKLQGLIDGYSKDLPDLMSKLDDMAYTFAQAFNKIHEQGQGHDGSKQGVGFFSGVDQKDGAAKNIKISDDIENSLNNIATRKPGAPIGDNSIVNDLEKVFSDQTLTFNDGTKGTAKSYLQSLIGDLGVNSQTAQRMAKNTGILVENANVQRQSVSGVSLDEEMTNLIQYQQAYTASAKMINVMNDVLDTIINKMGV</sequence>
<dbReference type="Proteomes" id="UP001596505">
    <property type="component" value="Unassembled WGS sequence"/>
</dbReference>
<protein>
    <recommendedName>
        <fullName evidence="4 7">Flagellar hook-associated protein 1</fullName>
        <shortName evidence="7">HAP1</shortName>
    </recommendedName>
</protein>
<organism evidence="12 13">
    <name type="scientific">Scopulibacillus cellulosilyticus</name>
    <dbReference type="NCBI Taxonomy" id="2665665"/>
    <lineage>
        <taxon>Bacteria</taxon>
        <taxon>Bacillati</taxon>
        <taxon>Bacillota</taxon>
        <taxon>Bacilli</taxon>
        <taxon>Bacillales</taxon>
        <taxon>Sporolactobacillaceae</taxon>
        <taxon>Scopulibacillus</taxon>
    </lineage>
</organism>
<evidence type="ECO:0000256" key="5">
    <source>
        <dbReference type="ARBA" id="ARBA00022525"/>
    </source>
</evidence>
<evidence type="ECO:0000259" key="10">
    <source>
        <dbReference type="Pfam" id="PF06429"/>
    </source>
</evidence>
<dbReference type="NCBIfam" id="TIGR02492">
    <property type="entry name" value="flgK_ends"/>
    <property type="match status" value="1"/>
</dbReference>
<keyword evidence="8" id="KW-0175">Coiled coil</keyword>
<evidence type="ECO:0000256" key="6">
    <source>
        <dbReference type="ARBA" id="ARBA00023143"/>
    </source>
</evidence>
<reference evidence="13" key="1">
    <citation type="journal article" date="2019" name="Int. J. Syst. Evol. Microbiol.">
        <title>The Global Catalogue of Microorganisms (GCM) 10K type strain sequencing project: providing services to taxonomists for standard genome sequencing and annotation.</title>
        <authorList>
            <consortium name="The Broad Institute Genomics Platform"/>
            <consortium name="The Broad Institute Genome Sequencing Center for Infectious Disease"/>
            <person name="Wu L."/>
            <person name="Ma J."/>
        </authorList>
    </citation>
    <scope>NUCLEOTIDE SEQUENCE [LARGE SCALE GENOMIC DNA]</scope>
    <source>
        <strain evidence="13">CGMCC 1.16305</strain>
    </source>
</reference>
<gene>
    <name evidence="7 12" type="primary">flgK</name>
    <name evidence="12" type="ORF">ACFQRG_12835</name>
</gene>
<dbReference type="InterPro" id="IPR002371">
    <property type="entry name" value="FlgK"/>
</dbReference>
<name>A0ABW2Q1E8_9BACL</name>
<keyword evidence="5 7" id="KW-0964">Secreted</keyword>
<evidence type="ECO:0000259" key="9">
    <source>
        <dbReference type="Pfam" id="PF00460"/>
    </source>
</evidence>
<feature type="domain" description="Flagellar basal body rod protein N-terminal" evidence="9">
    <location>
        <begin position="8"/>
        <end position="38"/>
    </location>
</feature>
<dbReference type="InterPro" id="IPR010930">
    <property type="entry name" value="Flg_bb/hook_C_dom"/>
</dbReference>
<evidence type="ECO:0000256" key="8">
    <source>
        <dbReference type="SAM" id="Coils"/>
    </source>
</evidence>
<proteinExistence type="inferred from homology"/>
<comment type="similarity">
    <text evidence="3 7">Belongs to the flagella basal body rod proteins family.</text>
</comment>
<keyword evidence="12" id="KW-0969">Cilium</keyword>
<dbReference type="PANTHER" id="PTHR30033">
    <property type="entry name" value="FLAGELLAR HOOK-ASSOCIATED PROTEIN 1"/>
    <property type="match status" value="1"/>
</dbReference>